<evidence type="ECO:0000313" key="9">
    <source>
        <dbReference type="Proteomes" id="UP000887568"/>
    </source>
</evidence>
<evidence type="ECO:0008006" key="10">
    <source>
        <dbReference type="Google" id="ProtNLM"/>
    </source>
</evidence>
<dbReference type="GO" id="GO:0006882">
    <property type="term" value="P:intracellular zinc ion homeostasis"/>
    <property type="evidence" value="ECO:0007669"/>
    <property type="project" value="TreeGrafter"/>
</dbReference>
<dbReference type="Pfam" id="PF02535">
    <property type="entry name" value="Zip"/>
    <property type="match status" value="1"/>
</dbReference>
<feature type="transmembrane region" description="Helical" evidence="6">
    <location>
        <begin position="417"/>
        <end position="434"/>
    </location>
</feature>
<evidence type="ECO:0000256" key="3">
    <source>
        <dbReference type="ARBA" id="ARBA00022989"/>
    </source>
</evidence>
<dbReference type="EnsemblMetazoa" id="XM_038190306.1">
    <property type="protein sequence ID" value="XP_038046234.1"/>
    <property type="gene ID" value="LOC119720579"/>
</dbReference>
<dbReference type="Proteomes" id="UP000887568">
    <property type="component" value="Unplaced"/>
</dbReference>
<dbReference type="RefSeq" id="XP_038046234.1">
    <property type="nucleotide sequence ID" value="XM_038190306.1"/>
</dbReference>
<evidence type="ECO:0000256" key="5">
    <source>
        <dbReference type="SAM" id="MobiDB-lite"/>
    </source>
</evidence>
<feature type="region of interest" description="Disordered" evidence="5">
    <location>
        <begin position="184"/>
        <end position="261"/>
    </location>
</feature>
<dbReference type="AlphaFoldDB" id="A0A913Z342"/>
<dbReference type="OrthoDB" id="200954at2759"/>
<feature type="compositionally biased region" description="Basic and acidic residues" evidence="5">
    <location>
        <begin position="184"/>
        <end position="207"/>
    </location>
</feature>
<dbReference type="GO" id="GO:0005385">
    <property type="term" value="F:zinc ion transmembrane transporter activity"/>
    <property type="evidence" value="ECO:0007669"/>
    <property type="project" value="TreeGrafter"/>
</dbReference>
<evidence type="ECO:0000313" key="8">
    <source>
        <dbReference type="EnsemblMetazoa" id="XP_038046234.1"/>
    </source>
</evidence>
<evidence type="ECO:0000256" key="1">
    <source>
        <dbReference type="ARBA" id="ARBA00004141"/>
    </source>
</evidence>
<keyword evidence="4 6" id="KW-0472">Membrane</keyword>
<dbReference type="GeneID" id="119720579"/>
<keyword evidence="9" id="KW-1185">Reference proteome</keyword>
<feature type="transmembrane region" description="Helical" evidence="6">
    <location>
        <begin position="84"/>
        <end position="107"/>
    </location>
</feature>
<name>A0A913Z342_PATMI</name>
<dbReference type="PANTHER" id="PTHR16950">
    <property type="entry name" value="ZINC TRANSPORTER SLC39A7 HISTIDINE-RICH MEMBRANE PROTEIN KE4"/>
    <property type="match status" value="1"/>
</dbReference>
<accession>A0A913Z342</accession>
<keyword evidence="3 6" id="KW-1133">Transmembrane helix</keyword>
<organism evidence="8 9">
    <name type="scientific">Patiria miniata</name>
    <name type="common">Bat star</name>
    <name type="synonym">Asterina miniata</name>
    <dbReference type="NCBI Taxonomy" id="46514"/>
    <lineage>
        <taxon>Eukaryota</taxon>
        <taxon>Metazoa</taxon>
        <taxon>Echinodermata</taxon>
        <taxon>Eleutherozoa</taxon>
        <taxon>Asterozoa</taxon>
        <taxon>Asteroidea</taxon>
        <taxon>Valvatacea</taxon>
        <taxon>Valvatida</taxon>
        <taxon>Asterinidae</taxon>
        <taxon>Patiria</taxon>
    </lineage>
</organism>
<dbReference type="PANTHER" id="PTHR16950:SF16">
    <property type="entry name" value="ZINC TRANSPORTER ZIP13"/>
    <property type="match status" value="1"/>
</dbReference>
<keyword evidence="2 6" id="KW-0812">Transmembrane</keyword>
<feature type="transmembrane region" description="Helical" evidence="6">
    <location>
        <begin position="157"/>
        <end position="176"/>
    </location>
</feature>
<feature type="chain" id="PRO_5037617505" description="Zinc transporter ZIP13" evidence="7">
    <location>
        <begin position="34"/>
        <end position="435"/>
    </location>
</feature>
<feature type="signal peptide" evidence="7">
    <location>
        <begin position="1"/>
        <end position="33"/>
    </location>
</feature>
<evidence type="ECO:0000256" key="4">
    <source>
        <dbReference type="ARBA" id="ARBA00023136"/>
    </source>
</evidence>
<evidence type="ECO:0000256" key="6">
    <source>
        <dbReference type="SAM" id="Phobius"/>
    </source>
</evidence>
<reference evidence="8" key="1">
    <citation type="submission" date="2022-11" db="UniProtKB">
        <authorList>
            <consortium name="EnsemblMetazoa"/>
        </authorList>
    </citation>
    <scope>IDENTIFICATION</scope>
</reference>
<sequence length="435" mass="46248">MIPPTRHGLLRGRKSFVLAVLGVLLLLSRLASCADIHRAKTHTGKVSPYPGREKSNVDGEAVVVSDDASGSFSEFETESKPGGLEAWVCALLATILVGMTGIFPLLLPIDIGPDVQNGDGAARFKCLLSFAVGGLLGDVFLHLMPEAWSHVAPEDHSGQMRIGVWVLTGIFTFLVLEKMFGESESDQKVESGPKSKEAKTSHEEGKANKYTTLSDTTLPELAKNGHATILPQTKPKTRKRRKTQENGRGKGGGVANGSVANGHVGCAEQSTTMTNHKADDKEAKVKVIGYLNLLANFIDNFTHGLAVAGSFLISNKVGILTTAAILLHEIPHEIGDFAILLRSGFNRWQAAKAQVFTATGGLCGALLALMSESAEKAGDSAAWILPFTSGGFLNIALVTVLPDLLEETNPRESVKQVFFLLCGVAVMGAVNLIAD</sequence>
<evidence type="ECO:0000256" key="2">
    <source>
        <dbReference type="ARBA" id="ARBA00022692"/>
    </source>
</evidence>
<comment type="subcellular location">
    <subcellularLocation>
        <location evidence="1">Membrane</location>
        <topology evidence="1">Multi-pass membrane protein</topology>
    </subcellularLocation>
</comment>
<protein>
    <recommendedName>
        <fullName evidence="10">Zinc transporter ZIP13</fullName>
    </recommendedName>
</protein>
<keyword evidence="7" id="KW-0732">Signal</keyword>
<evidence type="ECO:0000256" key="7">
    <source>
        <dbReference type="SAM" id="SignalP"/>
    </source>
</evidence>
<proteinExistence type="predicted"/>
<dbReference type="GO" id="GO:0016020">
    <property type="term" value="C:membrane"/>
    <property type="evidence" value="ECO:0007669"/>
    <property type="project" value="UniProtKB-SubCell"/>
</dbReference>
<dbReference type="OMA" id="HEVPHHI"/>
<dbReference type="InterPro" id="IPR003689">
    <property type="entry name" value="ZIP"/>
</dbReference>
<feature type="transmembrane region" description="Helical" evidence="6">
    <location>
        <begin position="382"/>
        <end position="405"/>
    </location>
</feature>